<dbReference type="SUPFAM" id="SSF144064">
    <property type="entry name" value="Heme iron utilization protein-like"/>
    <property type="match status" value="1"/>
</dbReference>
<dbReference type="Gene3D" id="3.40.1570.10">
    <property type="entry name" value="HemS/ChuS/ChuX like domains"/>
    <property type="match status" value="1"/>
</dbReference>
<gene>
    <name evidence="1" type="ORF">SAMN05421693_11171</name>
</gene>
<dbReference type="NCBIfam" id="TIGR04108">
    <property type="entry name" value="HutX"/>
    <property type="match status" value="1"/>
</dbReference>
<dbReference type="EMBL" id="FOFO01000011">
    <property type="protein sequence ID" value="SEP94018.1"/>
    <property type="molecule type" value="Genomic_DNA"/>
</dbReference>
<evidence type="ECO:0008006" key="3">
    <source>
        <dbReference type="Google" id="ProtNLM"/>
    </source>
</evidence>
<name>A0A1H9C056_9GAMM</name>
<proteinExistence type="predicted"/>
<reference evidence="1 2" key="1">
    <citation type="submission" date="2016-10" db="EMBL/GenBank/DDBJ databases">
        <authorList>
            <person name="de Groot N.N."/>
        </authorList>
    </citation>
    <scope>NUCLEOTIDE SEQUENCE [LARGE SCALE GENOMIC DNA]</scope>
    <source>
        <strain evidence="1 2">B7-7</strain>
    </source>
</reference>
<dbReference type="AlphaFoldDB" id="A0A1H9C056"/>
<organism evidence="1 2">
    <name type="scientific">Ectothiorhodospira magna</name>
    <dbReference type="NCBI Taxonomy" id="867345"/>
    <lineage>
        <taxon>Bacteria</taxon>
        <taxon>Pseudomonadati</taxon>
        <taxon>Pseudomonadota</taxon>
        <taxon>Gammaproteobacteria</taxon>
        <taxon>Chromatiales</taxon>
        <taxon>Ectothiorhodospiraceae</taxon>
        <taxon>Ectothiorhodospira</taxon>
    </lineage>
</organism>
<protein>
    <recommendedName>
        <fullName evidence="3">Heme utilization protein HuvX</fullName>
    </recommendedName>
</protein>
<dbReference type="PIRSF" id="PIRSF030840">
    <property type="entry name" value="DUF1008"/>
    <property type="match status" value="1"/>
</dbReference>
<accession>A0A1H9C056</accession>
<evidence type="ECO:0000313" key="1">
    <source>
        <dbReference type="EMBL" id="SEP94018.1"/>
    </source>
</evidence>
<dbReference type="STRING" id="867345.SAMN05421693_11171"/>
<dbReference type="InterPro" id="IPR053733">
    <property type="entry name" value="Heme_Transport_Util_sf"/>
</dbReference>
<sequence>MASAIRETVTDLEQVRQQLTQSADGILEDMARQARCSMRDIIHCLPRSLWTEVRGRHFINVMHALSDWGDLVTVIHNQDVILEFKGPIPRGKTGHGFFNLHGGTGLSGHLRPERCAHIVFVRRPFMGMETASIQFFNETGECMFKVFLGRDEQRQLRQDQLDLFERLQKALLHLDQADQGACA</sequence>
<evidence type="ECO:0000313" key="2">
    <source>
        <dbReference type="Proteomes" id="UP000199496"/>
    </source>
</evidence>
<dbReference type="RefSeq" id="WP_090205899.1">
    <property type="nucleotide sequence ID" value="NZ_FOFO01000011.1"/>
</dbReference>
<dbReference type="Proteomes" id="UP000199496">
    <property type="component" value="Unassembled WGS sequence"/>
</dbReference>
<dbReference type="OrthoDB" id="8781266at2"/>
<dbReference type="CDD" id="cd16829">
    <property type="entry name" value="ChuX_HutX-like"/>
    <property type="match status" value="1"/>
</dbReference>
<dbReference type="Pfam" id="PF06228">
    <property type="entry name" value="ChuX_HutX"/>
    <property type="match status" value="1"/>
</dbReference>
<dbReference type="InterPro" id="IPR010413">
    <property type="entry name" value="HutX-like"/>
</dbReference>
<keyword evidence="2" id="KW-1185">Reference proteome</keyword>